<dbReference type="KEGG" id="vcn:VOLCADRAFT_92765"/>
<organism evidence="2">
    <name type="scientific">Volvox carteri f. nagariensis</name>
    <dbReference type="NCBI Taxonomy" id="3068"/>
    <lineage>
        <taxon>Eukaryota</taxon>
        <taxon>Viridiplantae</taxon>
        <taxon>Chlorophyta</taxon>
        <taxon>core chlorophytes</taxon>
        <taxon>Chlorophyceae</taxon>
        <taxon>CS clade</taxon>
        <taxon>Chlamydomonadales</taxon>
        <taxon>Volvocaceae</taxon>
        <taxon>Volvox</taxon>
    </lineage>
</organism>
<protein>
    <submittedName>
        <fullName evidence="1">Uncharacterized protein</fullName>
    </submittedName>
</protein>
<dbReference type="InParanoid" id="D8U0W8"/>
<dbReference type="EMBL" id="GL378349">
    <property type="protein sequence ID" value="EFJ46710.1"/>
    <property type="molecule type" value="Genomic_DNA"/>
</dbReference>
<dbReference type="PROSITE" id="PS51257">
    <property type="entry name" value="PROKAR_LIPOPROTEIN"/>
    <property type="match status" value="1"/>
</dbReference>
<dbReference type="GeneID" id="9628405"/>
<proteinExistence type="predicted"/>
<evidence type="ECO:0000313" key="2">
    <source>
        <dbReference type="Proteomes" id="UP000001058"/>
    </source>
</evidence>
<reference evidence="1 2" key="1">
    <citation type="journal article" date="2010" name="Science">
        <title>Genomic analysis of organismal complexity in the multicellular green alga Volvox carteri.</title>
        <authorList>
            <person name="Prochnik S.E."/>
            <person name="Umen J."/>
            <person name="Nedelcu A.M."/>
            <person name="Hallmann A."/>
            <person name="Miller S.M."/>
            <person name="Nishii I."/>
            <person name="Ferris P."/>
            <person name="Kuo A."/>
            <person name="Mitros T."/>
            <person name="Fritz-Laylin L.K."/>
            <person name="Hellsten U."/>
            <person name="Chapman J."/>
            <person name="Simakov O."/>
            <person name="Rensing S.A."/>
            <person name="Terry A."/>
            <person name="Pangilinan J."/>
            <person name="Kapitonov V."/>
            <person name="Jurka J."/>
            <person name="Salamov A."/>
            <person name="Shapiro H."/>
            <person name="Schmutz J."/>
            <person name="Grimwood J."/>
            <person name="Lindquist E."/>
            <person name="Lucas S."/>
            <person name="Grigoriev I.V."/>
            <person name="Schmitt R."/>
            <person name="Kirk D."/>
            <person name="Rokhsar D.S."/>
        </authorList>
    </citation>
    <scope>NUCLEOTIDE SEQUENCE [LARGE SCALE GENOMIC DNA]</scope>
    <source>
        <strain evidence="2">f. Nagariensis / Eve</strain>
    </source>
</reference>
<accession>D8U0W8</accession>
<sequence length="111" mass="12442">MKGKPSNLSIRFRSFISPSISGAQSCEFSPKMSNLYIPKKGLKVIPVFANGNCIPEAIVAKASPEHRVEMARIVRSWVAKVVGHPNIFQTLEEHYGFHNAHPGYFQLNFSR</sequence>
<gene>
    <name evidence="1" type="ORF">VOLCADRAFT_92765</name>
</gene>
<keyword evidence="2" id="KW-1185">Reference proteome</keyword>
<dbReference type="Proteomes" id="UP000001058">
    <property type="component" value="Unassembled WGS sequence"/>
</dbReference>
<evidence type="ECO:0000313" key="1">
    <source>
        <dbReference type="EMBL" id="EFJ46710.1"/>
    </source>
</evidence>
<name>D8U0W8_VOLCA</name>
<dbReference type="AlphaFoldDB" id="D8U0W8"/>
<dbReference type="RefSeq" id="XP_002952239.1">
    <property type="nucleotide sequence ID" value="XM_002952193.1"/>
</dbReference>